<comment type="catalytic activity">
    <reaction evidence="7">
        <text>RNA(n) + ATP = RNA(n)-3'-adenine ribonucleotide + diphosphate</text>
        <dbReference type="Rhea" id="RHEA:11332"/>
        <dbReference type="Rhea" id="RHEA-COMP:14527"/>
        <dbReference type="Rhea" id="RHEA-COMP:17347"/>
        <dbReference type="ChEBI" id="CHEBI:30616"/>
        <dbReference type="ChEBI" id="CHEBI:33019"/>
        <dbReference type="ChEBI" id="CHEBI:140395"/>
        <dbReference type="ChEBI" id="CHEBI:173115"/>
        <dbReference type="EC" id="2.7.7.19"/>
    </reaction>
</comment>
<keyword evidence="6" id="KW-0460">Magnesium</keyword>
<dbReference type="Proteomes" id="UP000261560">
    <property type="component" value="Unplaced"/>
</dbReference>
<evidence type="ECO:0000256" key="12">
    <source>
        <dbReference type="ARBA" id="ARBA00076531"/>
    </source>
</evidence>
<dbReference type="SUPFAM" id="SSF81631">
    <property type="entry name" value="PAP/OAS1 substrate-binding domain"/>
    <property type="match status" value="1"/>
</dbReference>
<evidence type="ECO:0000256" key="10">
    <source>
        <dbReference type="ARBA" id="ARBA00067213"/>
    </source>
</evidence>
<evidence type="ECO:0000256" key="9">
    <source>
        <dbReference type="ARBA" id="ARBA00063831"/>
    </source>
</evidence>
<dbReference type="FunFam" id="1.10.1410.10:FF:000003">
    <property type="entry name" value="non-canonical poly(A) RNA polymerase PAPD7"/>
    <property type="match status" value="1"/>
</dbReference>
<feature type="region of interest" description="Disordered" evidence="16">
    <location>
        <begin position="373"/>
        <end position="393"/>
    </location>
</feature>
<comment type="similarity">
    <text evidence="2">Belongs to the DNA polymerase type-B-like family.</text>
</comment>
<keyword evidence="5" id="KW-0479">Metal-binding</keyword>
<dbReference type="GO" id="GO:0060212">
    <property type="term" value="P:negative regulation of nuclear-transcribed mRNA poly(A) tail shortening"/>
    <property type="evidence" value="ECO:0007669"/>
    <property type="project" value="UniProtKB-ARBA"/>
</dbReference>
<dbReference type="GO" id="GO:0046872">
    <property type="term" value="F:metal ion binding"/>
    <property type="evidence" value="ECO:0007669"/>
    <property type="project" value="UniProtKB-KW"/>
</dbReference>
<dbReference type="SUPFAM" id="SSF81301">
    <property type="entry name" value="Nucleotidyltransferase"/>
    <property type="match status" value="1"/>
</dbReference>
<evidence type="ECO:0000256" key="8">
    <source>
        <dbReference type="ARBA" id="ARBA00054414"/>
    </source>
</evidence>
<dbReference type="AlphaFoldDB" id="A0A3B3DIW1"/>
<feature type="domain" description="Poly(A) RNA polymerase mitochondrial-like central palm" evidence="18">
    <location>
        <begin position="9"/>
        <end position="110"/>
    </location>
</feature>
<reference evidence="19" key="1">
    <citation type="submission" date="2025-08" db="UniProtKB">
        <authorList>
            <consortium name="Ensembl"/>
        </authorList>
    </citation>
    <scope>IDENTIFICATION</scope>
</reference>
<evidence type="ECO:0000256" key="4">
    <source>
        <dbReference type="ARBA" id="ARBA00022679"/>
    </source>
</evidence>
<evidence type="ECO:0000256" key="6">
    <source>
        <dbReference type="ARBA" id="ARBA00022842"/>
    </source>
</evidence>
<protein>
    <recommendedName>
        <fullName evidence="10">Terminal nucleotidyltransferase 4A</fullName>
        <ecNumber evidence="3">2.7.7.19</ecNumber>
    </recommendedName>
    <alternativeName>
        <fullName evidence="13">DNA polymerase sigma</fullName>
    </alternativeName>
    <alternativeName>
        <fullName evidence="12">Non-canonical poly(A) RNA polymerase PAPD7</fullName>
    </alternativeName>
    <alternativeName>
        <fullName evidence="11">PAP-associated domain-containing protein 7</fullName>
    </alternativeName>
    <alternativeName>
        <fullName evidence="15">TRAMP-like complex polyadenylate polymerase</fullName>
    </alternativeName>
    <alternativeName>
        <fullName evidence="14">Terminal guanylyltransferase</fullName>
    </alternativeName>
</protein>
<dbReference type="GO" id="GO:1990817">
    <property type="term" value="F:poly(A) RNA polymerase activity"/>
    <property type="evidence" value="ECO:0007669"/>
    <property type="project" value="UniProtKB-EC"/>
</dbReference>
<comment type="cofactor">
    <cofactor evidence="1">
        <name>Mn(2+)</name>
        <dbReference type="ChEBI" id="CHEBI:29035"/>
    </cofactor>
</comment>
<dbReference type="GO" id="GO:0031499">
    <property type="term" value="C:TRAMP complex"/>
    <property type="evidence" value="ECO:0007669"/>
    <property type="project" value="TreeGrafter"/>
</dbReference>
<dbReference type="OMA" id="VHRHMAQ"/>
<dbReference type="GO" id="GO:1905870">
    <property type="term" value="P:positive regulation of 3'-UTR-mediated mRNA stabilization"/>
    <property type="evidence" value="ECO:0007669"/>
    <property type="project" value="UniProtKB-ARBA"/>
</dbReference>
<evidence type="ECO:0000256" key="16">
    <source>
        <dbReference type="SAM" id="MobiDB-lite"/>
    </source>
</evidence>
<feature type="region of interest" description="Disordered" evidence="16">
    <location>
        <begin position="408"/>
        <end position="448"/>
    </location>
</feature>
<keyword evidence="20" id="KW-1185">Reference proteome</keyword>
<sequence length="448" mass="50672">MSPKPEEEAMRRDVVNKIEGVIKDLWPTARVSGTNDIDLVVFGKWEHPPLQELEQALKKCNVAGPFPVKVLDKASVPIIKLTDQESKVKVDISFNVETAVKAAQFIKSYLKKYSVLPPLIFVLKQFLLQRDLNEVFTGGISSYSLILMAISFLQLHPRIDTRRTNINLGILLIEFFELYGHDFNYMKTGIRVKNGGAYLSKEEMLKTMGNGNRPSMLCIEDPVQPGNDVCRNSYGVLQVKQVFDFAYMALSHGVSPLTRGYPIKEYDSILGRIIKISPEVLAYREWTIKKWGGKHYGKLDNHVYFSLFQMSFPECVAIPSFSDCQFYHENPPSIGGVHRRTALISQHMNSTSPFLSPLHHPQVGEQHNCAYATRSNSQGSNEPPKSGLKHNHQVSSLQGQSFLQNNFSPQRKFASQSQSVASGFRSQHNRSTWRRRKRDSLPALNQSG</sequence>
<dbReference type="Gene3D" id="3.30.460.10">
    <property type="entry name" value="Beta Polymerase, domain 2"/>
    <property type="match status" value="1"/>
</dbReference>
<evidence type="ECO:0000256" key="15">
    <source>
        <dbReference type="ARBA" id="ARBA00083848"/>
    </source>
</evidence>
<dbReference type="GO" id="GO:0043634">
    <property type="term" value="P:polyadenylation-dependent ncRNA catabolic process"/>
    <property type="evidence" value="ECO:0007669"/>
    <property type="project" value="TreeGrafter"/>
</dbReference>
<dbReference type="Ensembl" id="ENSOMET00000032796.1">
    <property type="protein sequence ID" value="ENSOMEP00000030027.1"/>
    <property type="gene ID" value="ENSOMEG00000014052.1"/>
</dbReference>
<comment type="function">
    <text evidence="8">Terminal nucleotidyltransferase that catalyzes preferentially the transfer of ATP and GTP on RNA 3' poly(A) tail creating a heterogeneous 3' poly(A) tail leading to mRNAs stabilization by protecting mRNAs from active deadenylation. Also functions as a catalytic subunit of a TRAMP-like complex which has a poly(A) RNA polymerase activity and is involved in a post-transcriptional quality control mechanism. Polyadenylation with short oligo(A) tails is required for the degradative activity of the exosome on several of its nuclear RNA substrates. Has no terminal uridylyltransferase activity, and does not play a role in replication-dependent histone mRNA degradation via uridylation.</text>
</comment>
<proteinExistence type="inferred from homology"/>
<evidence type="ECO:0000256" key="1">
    <source>
        <dbReference type="ARBA" id="ARBA00001936"/>
    </source>
</evidence>
<dbReference type="PaxDb" id="30732-ENSOMEP00000030027"/>
<dbReference type="GO" id="GO:0003729">
    <property type="term" value="F:mRNA binding"/>
    <property type="evidence" value="ECO:0007669"/>
    <property type="project" value="TreeGrafter"/>
</dbReference>
<evidence type="ECO:0000259" key="17">
    <source>
        <dbReference type="Pfam" id="PF03828"/>
    </source>
</evidence>
<dbReference type="PANTHER" id="PTHR23092:SF24">
    <property type="entry name" value="TERMINAL NUCLEOTIDYLTRANSFERASE 4A"/>
    <property type="match status" value="1"/>
</dbReference>
<feature type="compositionally biased region" description="Polar residues" evidence="16">
    <location>
        <begin position="408"/>
        <end position="426"/>
    </location>
</feature>
<evidence type="ECO:0000256" key="2">
    <source>
        <dbReference type="ARBA" id="ARBA00008593"/>
    </source>
</evidence>
<dbReference type="FunFam" id="3.30.460.10:FF:000006">
    <property type="entry name" value="non-canonical poly(A) RNA polymerase PAPD5"/>
    <property type="match status" value="1"/>
</dbReference>
<dbReference type="Pfam" id="PF03828">
    <property type="entry name" value="PAP_assoc"/>
    <property type="match status" value="1"/>
</dbReference>
<organism evidence="19 20">
    <name type="scientific">Oryzias melastigma</name>
    <name type="common">Marine medaka</name>
    <dbReference type="NCBI Taxonomy" id="30732"/>
    <lineage>
        <taxon>Eukaryota</taxon>
        <taxon>Metazoa</taxon>
        <taxon>Chordata</taxon>
        <taxon>Craniata</taxon>
        <taxon>Vertebrata</taxon>
        <taxon>Euteleostomi</taxon>
        <taxon>Actinopterygii</taxon>
        <taxon>Neopterygii</taxon>
        <taxon>Teleostei</taxon>
        <taxon>Neoteleostei</taxon>
        <taxon>Acanthomorphata</taxon>
        <taxon>Ovalentaria</taxon>
        <taxon>Atherinomorphae</taxon>
        <taxon>Beloniformes</taxon>
        <taxon>Adrianichthyidae</taxon>
        <taxon>Oryziinae</taxon>
        <taxon>Oryzias</taxon>
    </lineage>
</organism>
<dbReference type="Gene3D" id="1.10.1410.10">
    <property type="match status" value="1"/>
</dbReference>
<evidence type="ECO:0000313" key="20">
    <source>
        <dbReference type="Proteomes" id="UP000261560"/>
    </source>
</evidence>
<dbReference type="GeneTree" id="ENSGT00940000157811"/>
<comment type="subunit">
    <text evidence="9">Component of a nuclear TRAMP-like complex, an ATP-dependent exosome regulatory complex consisting of a helicase (MTREX), an oligadenylate polymerase (TENT4B or TENT4A), and a substrate specific RNA-binding factor (ZCCHC7 or ZCCHC8). Several TRAMP-like complexes exist with specific compositions and are associated with nuclear, or nucleolar RNA exosomes.</text>
</comment>
<feature type="compositionally biased region" description="Polar residues" evidence="16">
    <location>
        <begin position="373"/>
        <end position="383"/>
    </location>
</feature>
<evidence type="ECO:0000256" key="13">
    <source>
        <dbReference type="ARBA" id="ARBA00080076"/>
    </source>
</evidence>
<evidence type="ECO:0000256" key="7">
    <source>
        <dbReference type="ARBA" id="ARBA00048830"/>
    </source>
</evidence>
<dbReference type="STRING" id="30732.ENSOMEP00000030027"/>
<evidence type="ECO:0000256" key="11">
    <source>
        <dbReference type="ARBA" id="ARBA00076412"/>
    </source>
</evidence>
<keyword evidence="4" id="KW-0808">Transferase</keyword>
<dbReference type="Pfam" id="PF22600">
    <property type="entry name" value="MTPAP-like_central"/>
    <property type="match status" value="1"/>
</dbReference>
<reference evidence="19" key="2">
    <citation type="submission" date="2025-09" db="UniProtKB">
        <authorList>
            <consortium name="Ensembl"/>
        </authorList>
    </citation>
    <scope>IDENTIFICATION</scope>
</reference>
<evidence type="ECO:0000256" key="5">
    <source>
        <dbReference type="ARBA" id="ARBA00022723"/>
    </source>
</evidence>
<dbReference type="InterPro" id="IPR043519">
    <property type="entry name" value="NT_sf"/>
</dbReference>
<dbReference type="InterPro" id="IPR045862">
    <property type="entry name" value="Trf4-like"/>
</dbReference>
<dbReference type="EC" id="2.7.7.19" evidence="3"/>
<dbReference type="GO" id="GO:0005730">
    <property type="term" value="C:nucleolus"/>
    <property type="evidence" value="ECO:0007669"/>
    <property type="project" value="TreeGrafter"/>
</dbReference>
<feature type="compositionally biased region" description="Basic residues" evidence="16">
    <location>
        <begin position="427"/>
        <end position="438"/>
    </location>
</feature>
<accession>A0A3B3DIW1</accession>
<evidence type="ECO:0000256" key="14">
    <source>
        <dbReference type="ARBA" id="ARBA00082009"/>
    </source>
</evidence>
<dbReference type="InterPro" id="IPR002058">
    <property type="entry name" value="PAP_assoc"/>
</dbReference>
<dbReference type="CDD" id="cd05402">
    <property type="entry name" value="NT_PAP_TUTase"/>
    <property type="match status" value="1"/>
</dbReference>
<evidence type="ECO:0000259" key="18">
    <source>
        <dbReference type="Pfam" id="PF22600"/>
    </source>
</evidence>
<dbReference type="PANTHER" id="PTHR23092">
    <property type="entry name" value="POLY(A) RNA POLYMERASE"/>
    <property type="match status" value="1"/>
</dbReference>
<dbReference type="GO" id="GO:0070568">
    <property type="term" value="F:guanylyltransferase activity"/>
    <property type="evidence" value="ECO:0007669"/>
    <property type="project" value="UniProtKB-ARBA"/>
</dbReference>
<dbReference type="GO" id="GO:0031123">
    <property type="term" value="P:RNA 3'-end processing"/>
    <property type="evidence" value="ECO:0007669"/>
    <property type="project" value="TreeGrafter"/>
</dbReference>
<name>A0A3B3DIW1_ORYME</name>
<dbReference type="InterPro" id="IPR054708">
    <property type="entry name" value="MTPAP-like_central"/>
</dbReference>
<feature type="domain" description="PAP-associated" evidence="17">
    <location>
        <begin position="167"/>
        <end position="227"/>
    </location>
</feature>
<evidence type="ECO:0000313" key="19">
    <source>
        <dbReference type="Ensembl" id="ENSOMEP00000030027.1"/>
    </source>
</evidence>
<evidence type="ECO:0000256" key="3">
    <source>
        <dbReference type="ARBA" id="ARBA00012388"/>
    </source>
</evidence>